<comment type="subcellular location">
    <subcellularLocation>
        <location evidence="3">Cytoplasm</location>
    </subcellularLocation>
    <subcellularLocation>
        <location evidence="2">Mitochondrion</location>
    </subcellularLocation>
    <subcellularLocation>
        <location evidence="1">Nucleus</location>
    </subcellularLocation>
</comment>
<keyword evidence="7" id="KW-0399">Innate immunity</keyword>
<dbReference type="GO" id="GO:0005634">
    <property type="term" value="C:nucleus"/>
    <property type="evidence" value="ECO:0007669"/>
    <property type="project" value="UniProtKB-SubCell"/>
</dbReference>
<dbReference type="PANTHER" id="PTHR13113:SF1">
    <property type="entry name" value="EVOLUTIONARILY CONSERVED SIGNALING INTERMEDIATE IN TOLL PATHWAY, MITOCHONDRIAL"/>
    <property type="match status" value="1"/>
</dbReference>
<keyword evidence="10" id="KW-0496">Mitochondrion</keyword>
<evidence type="ECO:0000256" key="11">
    <source>
        <dbReference type="ARBA" id="ARBA00023242"/>
    </source>
</evidence>
<evidence type="ECO:0000313" key="15">
    <source>
        <dbReference type="Proteomes" id="UP001356427"/>
    </source>
</evidence>
<dbReference type="InterPro" id="IPR010418">
    <property type="entry name" value="ECSIT"/>
</dbReference>
<evidence type="ECO:0000256" key="5">
    <source>
        <dbReference type="ARBA" id="ARBA00019998"/>
    </source>
</evidence>
<protein>
    <recommendedName>
        <fullName evidence="5">Evolutionarily conserved signaling intermediate in Toll pathway, mitochondrial</fullName>
    </recommendedName>
</protein>
<dbReference type="SMART" id="SM01284">
    <property type="entry name" value="ECSIT_Cterm"/>
    <property type="match status" value="1"/>
</dbReference>
<feature type="region of interest" description="Disordered" evidence="12">
    <location>
        <begin position="430"/>
        <end position="474"/>
    </location>
</feature>
<dbReference type="InterPro" id="IPR046448">
    <property type="entry name" value="ECSIT_N"/>
</dbReference>
<evidence type="ECO:0000256" key="10">
    <source>
        <dbReference type="ARBA" id="ARBA00023128"/>
    </source>
</evidence>
<evidence type="ECO:0000256" key="3">
    <source>
        <dbReference type="ARBA" id="ARBA00004496"/>
    </source>
</evidence>
<evidence type="ECO:0000256" key="1">
    <source>
        <dbReference type="ARBA" id="ARBA00004123"/>
    </source>
</evidence>
<dbReference type="Pfam" id="PF14784">
    <property type="entry name" value="ECSIT_C"/>
    <property type="match status" value="1"/>
</dbReference>
<name>A0AAN8KIR9_9TELE</name>
<keyword evidence="9" id="KW-0809">Transit peptide</keyword>
<dbReference type="GO" id="GO:0007178">
    <property type="term" value="P:cell surface receptor protein serine/threonine kinase signaling pathway"/>
    <property type="evidence" value="ECO:0007669"/>
    <property type="project" value="TreeGrafter"/>
</dbReference>
<evidence type="ECO:0000256" key="6">
    <source>
        <dbReference type="ARBA" id="ARBA00022490"/>
    </source>
</evidence>
<sequence>MEEINLTLLRSCDPHDACTMNCARCLLRLQSLGFLAPSVRASVQNAALLKPATALSLITVHNTCGQALRRFHGSPGCYKSQPVPTNPGEEHEDRIKKDKSLITHDDLFERVAREAKTKATFNRVVDVFRKRDIRRRGHVEFIYAALKKMPEFGVERDLTVYNKLLDVFPKEVFVPRNFIQRMFNHYPRQQECGVQLLEQMENYGIMPNVESKVLIVQIFGDKSHPMRKYQRIMYWFPKFKHANPFPVPLQLPEDPVDLARLSLNRIANDLDAKVTVYQMPCTDISESGEEITFPHVVGIQSPDQMELLAKHNPNRPVFVEGPFPLWLRKICVYYYILRADPLPPEEKVEEPYDPERCFDYPLQLDLDLDRDMGDDDSFDVEDVDEGPVFAMCMTSQGDQATLNQWISGLQETNPILGRVPTLFRLEAGPRELQGAADPDHVYREEGEEETETQTEVEPDIVVEEEHQRSQGVKQ</sequence>
<gene>
    <name evidence="14" type="ORF">J4Q44_G00379670</name>
</gene>
<keyword evidence="8" id="KW-0391">Immunity</keyword>
<dbReference type="EMBL" id="JAGTTL010000039">
    <property type="protein sequence ID" value="KAK6292182.1"/>
    <property type="molecule type" value="Genomic_DNA"/>
</dbReference>
<keyword evidence="11" id="KW-0539">Nucleus</keyword>
<keyword evidence="6" id="KW-0963">Cytoplasm</keyword>
<dbReference type="Pfam" id="PF06239">
    <property type="entry name" value="ECSIT_N"/>
    <property type="match status" value="1"/>
</dbReference>
<evidence type="ECO:0000256" key="7">
    <source>
        <dbReference type="ARBA" id="ARBA00022588"/>
    </source>
</evidence>
<dbReference type="GO" id="GO:0005739">
    <property type="term" value="C:mitochondrion"/>
    <property type="evidence" value="ECO:0007669"/>
    <property type="project" value="UniProtKB-SubCell"/>
</dbReference>
<evidence type="ECO:0000259" key="13">
    <source>
        <dbReference type="SMART" id="SM01284"/>
    </source>
</evidence>
<dbReference type="AlphaFoldDB" id="A0AAN8KIR9"/>
<dbReference type="InterPro" id="IPR029342">
    <property type="entry name" value="ECIST_C"/>
</dbReference>
<evidence type="ECO:0000256" key="8">
    <source>
        <dbReference type="ARBA" id="ARBA00022859"/>
    </source>
</evidence>
<evidence type="ECO:0000256" key="12">
    <source>
        <dbReference type="SAM" id="MobiDB-lite"/>
    </source>
</evidence>
<dbReference type="Proteomes" id="UP001356427">
    <property type="component" value="Unassembled WGS sequence"/>
</dbReference>
<feature type="compositionally biased region" description="Acidic residues" evidence="12">
    <location>
        <begin position="445"/>
        <end position="462"/>
    </location>
</feature>
<dbReference type="GO" id="GO:0045087">
    <property type="term" value="P:innate immune response"/>
    <property type="evidence" value="ECO:0007669"/>
    <property type="project" value="UniProtKB-KW"/>
</dbReference>
<evidence type="ECO:0000256" key="4">
    <source>
        <dbReference type="ARBA" id="ARBA00007674"/>
    </source>
</evidence>
<organism evidence="14 15">
    <name type="scientific">Coregonus suidteri</name>
    <dbReference type="NCBI Taxonomy" id="861788"/>
    <lineage>
        <taxon>Eukaryota</taxon>
        <taxon>Metazoa</taxon>
        <taxon>Chordata</taxon>
        <taxon>Craniata</taxon>
        <taxon>Vertebrata</taxon>
        <taxon>Euteleostomi</taxon>
        <taxon>Actinopterygii</taxon>
        <taxon>Neopterygii</taxon>
        <taxon>Teleostei</taxon>
        <taxon>Protacanthopterygii</taxon>
        <taxon>Salmoniformes</taxon>
        <taxon>Salmonidae</taxon>
        <taxon>Coregoninae</taxon>
        <taxon>Coregonus</taxon>
    </lineage>
</organism>
<evidence type="ECO:0000313" key="14">
    <source>
        <dbReference type="EMBL" id="KAK6292182.1"/>
    </source>
</evidence>
<reference evidence="14 15" key="1">
    <citation type="submission" date="2021-04" db="EMBL/GenBank/DDBJ databases">
        <authorList>
            <person name="De Guttry C."/>
            <person name="Zahm M."/>
            <person name="Klopp C."/>
            <person name="Cabau C."/>
            <person name="Louis A."/>
            <person name="Berthelot C."/>
            <person name="Parey E."/>
            <person name="Roest Crollius H."/>
            <person name="Montfort J."/>
            <person name="Robinson-Rechavi M."/>
            <person name="Bucao C."/>
            <person name="Bouchez O."/>
            <person name="Gislard M."/>
            <person name="Lluch J."/>
            <person name="Milhes M."/>
            <person name="Lampietro C."/>
            <person name="Lopez Roques C."/>
            <person name="Donnadieu C."/>
            <person name="Braasch I."/>
            <person name="Desvignes T."/>
            <person name="Postlethwait J."/>
            <person name="Bobe J."/>
            <person name="Wedekind C."/>
            <person name="Guiguen Y."/>
        </authorList>
    </citation>
    <scope>NUCLEOTIDE SEQUENCE [LARGE SCALE GENOMIC DNA]</scope>
    <source>
        <strain evidence="14">Cs_M1</strain>
        <tissue evidence="14">Blood</tissue>
    </source>
</reference>
<accession>A0AAN8KIR9</accession>
<proteinExistence type="inferred from homology"/>
<comment type="caution">
    <text evidence="14">The sequence shown here is derived from an EMBL/GenBank/DDBJ whole genome shotgun (WGS) entry which is preliminary data.</text>
</comment>
<feature type="domain" description="ECSIT C-terminal" evidence="13">
    <location>
        <begin position="301"/>
        <end position="426"/>
    </location>
</feature>
<keyword evidence="15" id="KW-1185">Reference proteome</keyword>
<comment type="similarity">
    <text evidence="4">Belongs to the ECSIT family.</text>
</comment>
<evidence type="ECO:0000256" key="9">
    <source>
        <dbReference type="ARBA" id="ARBA00022946"/>
    </source>
</evidence>
<evidence type="ECO:0000256" key="2">
    <source>
        <dbReference type="ARBA" id="ARBA00004173"/>
    </source>
</evidence>
<dbReference type="PANTHER" id="PTHR13113">
    <property type="entry name" value="ECSIT EVOLUTIONARILY CONSERVED SIGNALING INTERMEDIATE IN TOLL PATHWAYS"/>
    <property type="match status" value="1"/>
</dbReference>